<organism evidence="1">
    <name type="scientific">Amphimedon queenslandica</name>
    <name type="common">Sponge</name>
    <dbReference type="NCBI Taxonomy" id="400682"/>
    <lineage>
        <taxon>Eukaryota</taxon>
        <taxon>Metazoa</taxon>
        <taxon>Porifera</taxon>
        <taxon>Demospongiae</taxon>
        <taxon>Heteroscleromorpha</taxon>
        <taxon>Haplosclerida</taxon>
        <taxon>Niphatidae</taxon>
        <taxon>Amphimedon</taxon>
    </lineage>
</organism>
<dbReference type="AlphaFoldDB" id="A0A1X7T104"/>
<sequence length="95" mass="11209">RPELTAEVLTMSYISTLCAADIERYEEKLSVVHHDSGLQLLDIFQIPDEWWRDDLASWPAIEFSQVYTYLIETPGPFTREKLKAYRSLEAFNYYI</sequence>
<evidence type="ECO:0000313" key="1">
    <source>
        <dbReference type="EnsemblMetazoa" id="Aqu2.1.07893_001"/>
    </source>
</evidence>
<protein>
    <submittedName>
        <fullName evidence="1">Uncharacterized protein</fullName>
    </submittedName>
</protein>
<name>A0A1X7T104_AMPQE</name>
<dbReference type="InParanoid" id="A0A1X7T104"/>
<dbReference type="PANTHER" id="PTHR47526:SF3">
    <property type="entry name" value="PHD-TYPE DOMAIN-CONTAINING PROTEIN"/>
    <property type="match status" value="1"/>
</dbReference>
<dbReference type="PANTHER" id="PTHR47526">
    <property type="entry name" value="ATP-DEPENDENT DNA HELICASE"/>
    <property type="match status" value="1"/>
</dbReference>
<proteinExistence type="predicted"/>
<accession>A0A1X7T104</accession>
<dbReference type="EnsemblMetazoa" id="Aqu2.1.07893_001">
    <property type="protein sequence ID" value="Aqu2.1.07893_001"/>
    <property type="gene ID" value="Aqu2.1.07893"/>
</dbReference>
<reference evidence="1" key="1">
    <citation type="submission" date="2017-05" db="UniProtKB">
        <authorList>
            <consortium name="EnsemblMetazoa"/>
        </authorList>
    </citation>
    <scope>IDENTIFICATION</scope>
</reference>